<reference evidence="2 3" key="1">
    <citation type="submission" date="2017-11" db="EMBL/GenBank/DDBJ databases">
        <title>Revised Sequence and Annotation of the Rhodobaca barguzinensis strain alga05 Genome.</title>
        <authorList>
            <person name="Kopejtka K."/>
            <person name="Tomasch J.M."/>
            <person name="Bunk B."/>
            <person name="Koblizek M."/>
        </authorList>
    </citation>
    <scope>NUCLEOTIDE SEQUENCE [LARGE SCALE GENOMIC DNA]</scope>
    <source>
        <strain evidence="3">alga05</strain>
    </source>
</reference>
<dbReference type="Gene3D" id="3.10.450.50">
    <property type="match status" value="1"/>
</dbReference>
<dbReference type="Proteomes" id="UP000228948">
    <property type="component" value="Chromosome"/>
</dbReference>
<organism evidence="2 3">
    <name type="scientific">Roseinatronobacter bogoriensis subsp. barguzinensis</name>
    <dbReference type="NCBI Taxonomy" id="441209"/>
    <lineage>
        <taxon>Bacteria</taxon>
        <taxon>Pseudomonadati</taxon>
        <taxon>Pseudomonadota</taxon>
        <taxon>Alphaproteobacteria</taxon>
        <taxon>Rhodobacterales</taxon>
        <taxon>Paracoccaceae</taxon>
        <taxon>Roseinatronobacter</taxon>
    </lineage>
</organism>
<dbReference type="RefSeq" id="WP_071481950.1">
    <property type="nucleotide sequence ID" value="NZ_SODJ01000009.1"/>
</dbReference>
<dbReference type="SUPFAM" id="SSF54427">
    <property type="entry name" value="NTF2-like"/>
    <property type="match status" value="1"/>
</dbReference>
<sequence>MPYSAIDEIADLFNDWNSALQTLDPAKVAALYAEDAVLLPTVSNEIRKTPAAIRAYFKRFLKKQPRGRIIEQNIRLFDTLAINSGLYTFDLTIEGTTVQLLCRYTFVYRKDPQGWMIIEHHSSVMPE</sequence>
<proteinExistence type="predicted"/>
<dbReference type="Pfam" id="PF08332">
    <property type="entry name" value="CaMKII_AD"/>
    <property type="match status" value="1"/>
</dbReference>
<dbReference type="GO" id="GO:0004683">
    <property type="term" value="F:calcium/calmodulin-dependent protein kinase activity"/>
    <property type="evidence" value="ECO:0007669"/>
    <property type="project" value="InterPro"/>
</dbReference>
<evidence type="ECO:0000313" key="3">
    <source>
        <dbReference type="Proteomes" id="UP000228948"/>
    </source>
</evidence>
<evidence type="ECO:0000259" key="1">
    <source>
        <dbReference type="Pfam" id="PF08332"/>
    </source>
</evidence>
<dbReference type="InterPro" id="IPR013543">
    <property type="entry name" value="Ca/CaM-dep_prot_kinase-assoc"/>
</dbReference>
<dbReference type="OrthoDB" id="953853at2"/>
<gene>
    <name evidence="2" type="ORF">BG454_01275</name>
</gene>
<feature type="domain" description="Calcium/calmodulin-dependent protein kinase II association-domain" evidence="1">
    <location>
        <begin position="7"/>
        <end position="126"/>
    </location>
</feature>
<accession>A0A2K8KER0</accession>
<keyword evidence="3" id="KW-1185">Reference proteome</keyword>
<dbReference type="AlphaFoldDB" id="A0A2K8KER0"/>
<dbReference type="EMBL" id="CP024899">
    <property type="protein sequence ID" value="ATX64630.1"/>
    <property type="molecule type" value="Genomic_DNA"/>
</dbReference>
<dbReference type="KEGG" id="rbg:BG454_01275"/>
<dbReference type="InterPro" id="IPR011944">
    <property type="entry name" value="Steroid_delta5-4_isomerase"/>
</dbReference>
<dbReference type="GO" id="GO:0005516">
    <property type="term" value="F:calmodulin binding"/>
    <property type="evidence" value="ECO:0007669"/>
    <property type="project" value="InterPro"/>
</dbReference>
<dbReference type="STRING" id="441209.GCA_001870665_00980"/>
<protein>
    <submittedName>
        <fullName evidence="2">DUF4440 domain-containing protein</fullName>
    </submittedName>
</protein>
<dbReference type="NCBIfam" id="TIGR02246">
    <property type="entry name" value="SgcJ/EcaC family oxidoreductase"/>
    <property type="match status" value="1"/>
</dbReference>
<dbReference type="InterPro" id="IPR032710">
    <property type="entry name" value="NTF2-like_dom_sf"/>
</dbReference>
<dbReference type="CDD" id="cd00531">
    <property type="entry name" value="NTF2_like"/>
    <property type="match status" value="1"/>
</dbReference>
<name>A0A2K8KER0_9RHOB</name>
<evidence type="ECO:0000313" key="2">
    <source>
        <dbReference type="EMBL" id="ATX64630.1"/>
    </source>
</evidence>